<dbReference type="Pfam" id="PF13306">
    <property type="entry name" value="LRR_5"/>
    <property type="match status" value="1"/>
</dbReference>
<dbReference type="Gene3D" id="3.80.10.10">
    <property type="entry name" value="Ribonuclease Inhibitor"/>
    <property type="match status" value="1"/>
</dbReference>
<evidence type="ECO:0000313" key="2">
    <source>
        <dbReference type="Proteomes" id="UP000182624"/>
    </source>
</evidence>
<dbReference type="EMBL" id="FOXO01000009">
    <property type="protein sequence ID" value="SFP83628.1"/>
    <property type="molecule type" value="Genomic_DNA"/>
</dbReference>
<dbReference type="AlphaFoldDB" id="A0A1I5TKX6"/>
<dbReference type="Proteomes" id="UP000182624">
    <property type="component" value="Unassembled WGS sequence"/>
</dbReference>
<organism evidence="1 2">
    <name type="scientific">Butyrivibrio proteoclasticus</name>
    <dbReference type="NCBI Taxonomy" id="43305"/>
    <lineage>
        <taxon>Bacteria</taxon>
        <taxon>Bacillati</taxon>
        <taxon>Bacillota</taxon>
        <taxon>Clostridia</taxon>
        <taxon>Lachnospirales</taxon>
        <taxon>Lachnospiraceae</taxon>
        <taxon>Butyrivibrio</taxon>
    </lineage>
</organism>
<keyword evidence="2" id="KW-1185">Reference proteome</keyword>
<accession>A0A1I5TKX6</accession>
<dbReference type="RefSeq" id="WP_177201618.1">
    <property type="nucleotide sequence ID" value="NZ_FOXO01000009.1"/>
</dbReference>
<gene>
    <name evidence="1" type="ORF">SAMN04487928_10986</name>
</gene>
<proteinExistence type="predicted"/>
<dbReference type="InterPro" id="IPR026906">
    <property type="entry name" value="LRR_5"/>
</dbReference>
<sequence>MIVFLLASCTFSDNAKSTDSKDKIKIIIEDNEDLILSTNCFETTYDSDLHLQLFPKDGYKISGCDYSDYNIERIDNYYNITLHNVKYSSVVSIFTSIAPIKASYCLDSYSFTDYPDDSHIKINTCKYEDSFAKDGYTLYAWSTSREGSENDISLGSRINKEILSSSVLYGQWAKWTDPSLFEYEVQGDNALITGFKGEAKELVIPGKIDGKVVTKITENSFKNLDIKKVILPPTIKDIENDAFSGCQLEEVILFDNIEKISDYSFKDCNSIKTLRINAASAPVYAGTYYATFPDKMDYLQSLSSDYPNMKKLVLFSGSSTRFGYDSLMLESALPEYKVANMGVFAYTNALPQLDLILQYMNSGDILLDSPEFDASKRQFCVTNKFDDKFFNLIEEDYSLIEKLDLRDYTGVFSAFGQYLSSRHGIEEKSYDLSPSDYDENFNPIAEKSYNLQGDYCLYRPNAADDTPVYDLPVDYTIDAFPSEYINSLNNEASKFTQKGILFFFTYAPRNESAISDSSTPEKRKELDEYFRETLEIPVISDIADSLFRGKYLFETDNHLSTEGVKIRTQNIINDLNKALNKEGD</sequence>
<dbReference type="InterPro" id="IPR032675">
    <property type="entry name" value="LRR_dom_sf"/>
</dbReference>
<reference evidence="2" key="1">
    <citation type="submission" date="2016-10" db="EMBL/GenBank/DDBJ databases">
        <authorList>
            <person name="Varghese N."/>
            <person name="Submissions S."/>
        </authorList>
    </citation>
    <scope>NUCLEOTIDE SEQUENCE [LARGE SCALE GENOMIC DNA]</scope>
    <source>
        <strain evidence="2">P18</strain>
    </source>
</reference>
<evidence type="ECO:0000313" key="1">
    <source>
        <dbReference type="EMBL" id="SFP83628.1"/>
    </source>
</evidence>
<protein>
    <submittedName>
        <fullName evidence="1">Leucine rich repeat-containing protein</fullName>
    </submittedName>
</protein>
<name>A0A1I5TKX6_9FIRM</name>